<dbReference type="SUPFAM" id="SSF53335">
    <property type="entry name" value="S-adenosyl-L-methionine-dependent methyltransferases"/>
    <property type="match status" value="1"/>
</dbReference>
<dbReference type="Pfam" id="PF13649">
    <property type="entry name" value="Methyltransf_25"/>
    <property type="match status" value="1"/>
</dbReference>
<evidence type="ECO:0000256" key="1">
    <source>
        <dbReference type="ARBA" id="ARBA00005179"/>
    </source>
</evidence>
<evidence type="ECO:0000313" key="6">
    <source>
        <dbReference type="EMBL" id="KAJ4374336.1"/>
    </source>
</evidence>
<keyword evidence="7" id="KW-1185">Reference proteome</keyword>
<dbReference type="EMBL" id="JAPEUY010000004">
    <property type="protein sequence ID" value="KAJ4374336.1"/>
    <property type="molecule type" value="Genomic_DNA"/>
</dbReference>
<sequence>MSKSEGAEAKKVKWFEQNPNESEVPPAATRHLLETYSGIPSDKVFEHVVKLRDEAWEIFPYPCIGQFRFLEPSFIQLPSEYDEIVQRLREGQKLLDMACCFGQTIRELVAGGAPAENIFGCDLQPGFIDMGYKLFKDQDRLQSKFLIADIFDSNSELAKLKEAFNFVYAGSFFHLWGREGQKKASKAVASLLKPEKGSMILGRQIGAVEAAEQTSATGTMYRHNVESLKQLWKEIGDELGATFSVEAKLQELHDIHSKFHSEDTRRIWFVIRRE</sequence>
<evidence type="ECO:0000256" key="2">
    <source>
        <dbReference type="ARBA" id="ARBA00022679"/>
    </source>
</evidence>
<dbReference type="Gene3D" id="3.40.50.150">
    <property type="entry name" value="Vaccinia Virus protein VP39"/>
    <property type="match status" value="1"/>
</dbReference>
<protein>
    <recommendedName>
        <fullName evidence="5">Methyltransferase domain-containing protein</fullName>
    </recommendedName>
</protein>
<keyword evidence="2" id="KW-0808">Transferase</keyword>
<evidence type="ECO:0000256" key="3">
    <source>
        <dbReference type="ARBA" id="ARBA00022691"/>
    </source>
</evidence>
<evidence type="ECO:0000313" key="7">
    <source>
        <dbReference type="Proteomes" id="UP001140560"/>
    </source>
</evidence>
<dbReference type="GO" id="GO:0016740">
    <property type="term" value="F:transferase activity"/>
    <property type="evidence" value="ECO:0007669"/>
    <property type="project" value="UniProtKB-KW"/>
</dbReference>
<comment type="pathway">
    <text evidence="1">Secondary metabolite biosynthesis.</text>
</comment>
<dbReference type="PANTHER" id="PTHR35897">
    <property type="entry name" value="METHYLTRANSFERASE AUSD"/>
    <property type="match status" value="1"/>
</dbReference>
<dbReference type="PANTHER" id="PTHR35897:SF1">
    <property type="entry name" value="METHYLTRANSFERASE AUSD"/>
    <property type="match status" value="1"/>
</dbReference>
<comment type="similarity">
    <text evidence="4">Belongs to the class I-like SAM-binding methyltransferase superfamily.</text>
</comment>
<dbReference type="Proteomes" id="UP001140560">
    <property type="component" value="Unassembled WGS sequence"/>
</dbReference>
<dbReference type="InterPro" id="IPR041698">
    <property type="entry name" value="Methyltransf_25"/>
</dbReference>
<dbReference type="AlphaFoldDB" id="A0A9W8YDB7"/>
<proteinExistence type="inferred from homology"/>
<accession>A0A9W8YDB7</accession>
<name>A0A9W8YDB7_9PLEO</name>
<comment type="caution">
    <text evidence="6">The sequence shown here is derived from an EMBL/GenBank/DDBJ whole genome shotgun (WGS) entry which is preliminary data.</text>
</comment>
<evidence type="ECO:0000259" key="5">
    <source>
        <dbReference type="Pfam" id="PF13649"/>
    </source>
</evidence>
<organism evidence="6 7">
    <name type="scientific">Neocucurbitaria cava</name>
    <dbReference type="NCBI Taxonomy" id="798079"/>
    <lineage>
        <taxon>Eukaryota</taxon>
        <taxon>Fungi</taxon>
        <taxon>Dikarya</taxon>
        <taxon>Ascomycota</taxon>
        <taxon>Pezizomycotina</taxon>
        <taxon>Dothideomycetes</taxon>
        <taxon>Pleosporomycetidae</taxon>
        <taxon>Pleosporales</taxon>
        <taxon>Pleosporineae</taxon>
        <taxon>Cucurbitariaceae</taxon>
        <taxon>Neocucurbitaria</taxon>
    </lineage>
</organism>
<dbReference type="OrthoDB" id="2094832at2759"/>
<dbReference type="InterPro" id="IPR029063">
    <property type="entry name" value="SAM-dependent_MTases_sf"/>
</dbReference>
<evidence type="ECO:0000256" key="4">
    <source>
        <dbReference type="ARBA" id="ARBA00038314"/>
    </source>
</evidence>
<keyword evidence="3" id="KW-0949">S-adenosyl-L-methionine</keyword>
<feature type="domain" description="Methyltransferase" evidence="5">
    <location>
        <begin position="95"/>
        <end position="194"/>
    </location>
</feature>
<reference evidence="6" key="1">
    <citation type="submission" date="2022-10" db="EMBL/GenBank/DDBJ databases">
        <title>Tapping the CABI collections for fungal endophytes: first genome assemblies for Collariella, Neodidymelliopsis, Ascochyta clinopodiicola, Didymella pomorum, Didymosphaeria variabile, Neocosmospora piperis and Neocucurbitaria cava.</title>
        <authorList>
            <person name="Hill R."/>
        </authorList>
    </citation>
    <scope>NUCLEOTIDE SEQUENCE</scope>
    <source>
        <strain evidence="6">IMI 356814</strain>
    </source>
</reference>
<dbReference type="InterPro" id="IPR051654">
    <property type="entry name" value="Meroterpenoid_MTases"/>
</dbReference>
<gene>
    <name evidence="6" type="ORF">N0V83_003077</name>
</gene>